<reference evidence="2 3" key="1">
    <citation type="submission" date="2019-03" db="EMBL/GenBank/DDBJ databases">
        <title>First draft genome of Liparis tanakae, snailfish: a comprehensive survey of snailfish specific genes.</title>
        <authorList>
            <person name="Kim W."/>
            <person name="Song I."/>
            <person name="Jeong J.-H."/>
            <person name="Kim D."/>
            <person name="Kim S."/>
            <person name="Ryu S."/>
            <person name="Song J.Y."/>
            <person name="Lee S.K."/>
        </authorList>
    </citation>
    <scope>NUCLEOTIDE SEQUENCE [LARGE SCALE GENOMIC DNA]</scope>
    <source>
        <tissue evidence="2">Muscle</tissue>
    </source>
</reference>
<organism evidence="2 3">
    <name type="scientific">Liparis tanakae</name>
    <name type="common">Tanaka's snailfish</name>
    <dbReference type="NCBI Taxonomy" id="230148"/>
    <lineage>
        <taxon>Eukaryota</taxon>
        <taxon>Metazoa</taxon>
        <taxon>Chordata</taxon>
        <taxon>Craniata</taxon>
        <taxon>Vertebrata</taxon>
        <taxon>Euteleostomi</taxon>
        <taxon>Actinopterygii</taxon>
        <taxon>Neopterygii</taxon>
        <taxon>Teleostei</taxon>
        <taxon>Neoteleostei</taxon>
        <taxon>Acanthomorphata</taxon>
        <taxon>Eupercaria</taxon>
        <taxon>Perciformes</taxon>
        <taxon>Cottioidei</taxon>
        <taxon>Cottales</taxon>
        <taxon>Liparidae</taxon>
        <taxon>Liparis</taxon>
    </lineage>
</organism>
<evidence type="ECO:0000313" key="3">
    <source>
        <dbReference type="Proteomes" id="UP000314294"/>
    </source>
</evidence>
<evidence type="ECO:0000313" key="2">
    <source>
        <dbReference type="EMBL" id="TNN36770.1"/>
    </source>
</evidence>
<proteinExistence type="predicted"/>
<accession>A0A4Z2F7A1</accession>
<evidence type="ECO:0000256" key="1">
    <source>
        <dbReference type="SAM" id="MobiDB-lite"/>
    </source>
</evidence>
<feature type="region of interest" description="Disordered" evidence="1">
    <location>
        <begin position="38"/>
        <end position="69"/>
    </location>
</feature>
<gene>
    <name evidence="2" type="ORF">EYF80_053067</name>
</gene>
<name>A0A4Z2F7A1_9TELE</name>
<dbReference type="AlphaFoldDB" id="A0A4Z2F7A1"/>
<protein>
    <submittedName>
        <fullName evidence="2">Uncharacterized protein</fullName>
    </submittedName>
</protein>
<sequence>MLDRFVRDKKCREEETSLYFNYSRSLNLILKFNCHHGNKEPQQRQRRGRDLCDAHRPVKPPRGDGEIKESPSLGVLAAQRVLREQQEAGSRWIA</sequence>
<dbReference type="Proteomes" id="UP000314294">
    <property type="component" value="Unassembled WGS sequence"/>
</dbReference>
<comment type="caution">
    <text evidence="2">The sequence shown here is derived from an EMBL/GenBank/DDBJ whole genome shotgun (WGS) entry which is preliminary data.</text>
</comment>
<keyword evidence="3" id="KW-1185">Reference proteome</keyword>
<dbReference type="EMBL" id="SRLO01001574">
    <property type="protein sequence ID" value="TNN36770.1"/>
    <property type="molecule type" value="Genomic_DNA"/>
</dbReference>